<dbReference type="GO" id="GO:0004672">
    <property type="term" value="F:protein kinase activity"/>
    <property type="evidence" value="ECO:0007669"/>
    <property type="project" value="InterPro"/>
</dbReference>
<dbReference type="SMART" id="SM00220">
    <property type="entry name" value="S_TKc"/>
    <property type="match status" value="1"/>
</dbReference>
<evidence type="ECO:0000313" key="6">
    <source>
        <dbReference type="Proteomes" id="UP000016960"/>
    </source>
</evidence>
<dbReference type="PROSITE" id="PS50011">
    <property type="entry name" value="PROTEIN_KINASE_DOM"/>
    <property type="match status" value="1"/>
</dbReference>
<dbReference type="PROSITE" id="PS50082">
    <property type="entry name" value="WD_REPEATS_2"/>
    <property type="match status" value="5"/>
</dbReference>
<dbReference type="eggNOG" id="COG0515">
    <property type="taxonomic scope" value="Bacteria"/>
</dbReference>
<dbReference type="Gene3D" id="2.130.10.10">
    <property type="entry name" value="YVTN repeat-like/Quinoprotein amine dehydrogenase"/>
    <property type="match status" value="2"/>
</dbReference>
<dbReference type="InterPro" id="IPR020472">
    <property type="entry name" value="WD40_PAC1"/>
</dbReference>
<feature type="repeat" description="WD" evidence="3">
    <location>
        <begin position="411"/>
        <end position="443"/>
    </location>
</feature>
<feature type="repeat" description="WD" evidence="3">
    <location>
        <begin position="510"/>
        <end position="553"/>
    </location>
</feature>
<dbReference type="eggNOG" id="COG2319">
    <property type="taxonomic scope" value="Bacteria"/>
</dbReference>
<dbReference type="PROSITE" id="PS00678">
    <property type="entry name" value="WD_REPEATS_1"/>
    <property type="match status" value="2"/>
</dbReference>
<evidence type="ECO:0000256" key="2">
    <source>
        <dbReference type="ARBA" id="ARBA00022737"/>
    </source>
</evidence>
<protein>
    <submittedName>
        <fullName evidence="5">WD40 repeat-containing protein</fullName>
    </submittedName>
</protein>
<evidence type="ECO:0000256" key="3">
    <source>
        <dbReference type="PROSITE-ProRule" id="PRU00221"/>
    </source>
</evidence>
<dbReference type="Gene3D" id="1.10.510.10">
    <property type="entry name" value="Transferase(Phosphotransferase) domain 1"/>
    <property type="match status" value="1"/>
</dbReference>
<dbReference type="RefSeq" id="WP_022605858.1">
    <property type="nucleotide sequence ID" value="NZ_ASSJ01000035.1"/>
</dbReference>
<dbReference type="STRING" id="582515.KR51_00013300"/>
<dbReference type="CDD" id="cd14014">
    <property type="entry name" value="STKc_PknB_like"/>
    <property type="match status" value="1"/>
</dbReference>
<proteinExistence type="predicted"/>
<dbReference type="InterPro" id="IPR019775">
    <property type="entry name" value="WD40_repeat_CS"/>
</dbReference>
<dbReference type="InterPro" id="IPR011047">
    <property type="entry name" value="Quinoprotein_ADH-like_sf"/>
</dbReference>
<dbReference type="PRINTS" id="PR00320">
    <property type="entry name" value="GPROTEINBRPT"/>
</dbReference>
<accession>U5DM95</accession>
<feature type="repeat" description="WD" evidence="3">
    <location>
        <begin position="554"/>
        <end position="595"/>
    </location>
</feature>
<dbReference type="SUPFAM" id="SSF56112">
    <property type="entry name" value="Protein kinase-like (PK-like)"/>
    <property type="match status" value="1"/>
</dbReference>
<comment type="caution">
    <text evidence="5">The sequence shown here is derived from an EMBL/GenBank/DDBJ whole genome shotgun (WGS) entry which is preliminary data.</text>
</comment>
<organism evidence="5 6">
    <name type="scientific">Rubidibacter lacunae KORDI 51-2</name>
    <dbReference type="NCBI Taxonomy" id="582515"/>
    <lineage>
        <taxon>Bacteria</taxon>
        <taxon>Bacillati</taxon>
        <taxon>Cyanobacteriota</taxon>
        <taxon>Cyanophyceae</taxon>
        <taxon>Oscillatoriophycideae</taxon>
        <taxon>Chroococcales</taxon>
        <taxon>Aphanothecaceae</taxon>
        <taxon>Rubidibacter</taxon>
    </lineage>
</organism>
<feature type="domain" description="Protein kinase" evidence="4">
    <location>
        <begin position="41"/>
        <end position="304"/>
    </location>
</feature>
<dbReference type="SMART" id="SM00320">
    <property type="entry name" value="WD40"/>
    <property type="match status" value="7"/>
</dbReference>
<dbReference type="InterPro" id="IPR011009">
    <property type="entry name" value="Kinase-like_dom_sf"/>
</dbReference>
<sequence>MSRPISSVTYCLNPDCKQHQNLPNSFHCNSCGAALLLGDRYRPLRPLASGGFGRTFLAVDEREGCRCVVKQFVPPRSRRRSERSRTAAELFRAEAERLRELGRHPQIPALYDYIERDGYQFIVQEYVEGENLATMLAREGPFRERDIRKLLLGLLPVLEFVHQQRVIHRDIKPENIIRCRGADGDRLTLVDFGVAKYATETALGRTGTLVGSAGYAAPEQIYGKPVFASDLYALGVTCLHLLTQMEPFDLYDPVGGGLSWRQYLTHRPVSADLGTILDRLTATATRDRSPTAAAALRDLQQPTRRLSPLARRPRRRQPQSRILKGNIGAIASLAFAPDGRTLAAGGNRTAGKPAAIALWDPVSSVAVGRLSSSAARVSALAFAPNGKQLAAVAGERAVRIWDLTTGDAARAIAHPSPVTTVQFCPQGEKLLTGSTDGLVRLWDKRWEMTRTGLERSWFINPGAGAIRSLAISPDGTLLAIGTDAPGIQVWAIPSRPETGMAIASELNRTLQGHADSIAALAFAPDGTRLASSSGDWDGSVKLWDVRDGCLLATLSGCTGMTRALAFTPDGRTLATAGDDRVIRLWDARTGRSRTLQLKGHIATVNALAFSPDGRMLASGSNDETVRLWTYF</sequence>
<feature type="repeat" description="WD" evidence="3">
    <location>
        <begin position="370"/>
        <end position="411"/>
    </location>
</feature>
<evidence type="ECO:0000256" key="1">
    <source>
        <dbReference type="ARBA" id="ARBA00022574"/>
    </source>
</evidence>
<dbReference type="PANTHER" id="PTHR19848">
    <property type="entry name" value="WD40 REPEAT PROTEIN"/>
    <property type="match status" value="1"/>
</dbReference>
<dbReference type="PROSITE" id="PS50294">
    <property type="entry name" value="WD_REPEATS_REGION"/>
    <property type="match status" value="5"/>
</dbReference>
<dbReference type="Gene3D" id="3.30.200.20">
    <property type="entry name" value="Phosphorylase Kinase, domain 1"/>
    <property type="match status" value="1"/>
</dbReference>
<dbReference type="PATRIC" id="fig|582515.4.peg.1485"/>
<dbReference type="GO" id="GO:0005524">
    <property type="term" value="F:ATP binding"/>
    <property type="evidence" value="ECO:0007669"/>
    <property type="project" value="InterPro"/>
</dbReference>
<gene>
    <name evidence="5" type="ORF">KR51_00013300</name>
</gene>
<dbReference type="Pfam" id="PF00069">
    <property type="entry name" value="Pkinase"/>
    <property type="match status" value="1"/>
</dbReference>
<dbReference type="InterPro" id="IPR001680">
    <property type="entry name" value="WD40_rpt"/>
</dbReference>
<dbReference type="CDD" id="cd00200">
    <property type="entry name" value="WD40"/>
    <property type="match status" value="1"/>
</dbReference>
<dbReference type="AlphaFoldDB" id="U5DM95"/>
<name>U5DM95_9CHRO</name>
<keyword evidence="2" id="KW-0677">Repeat</keyword>
<dbReference type="PANTHER" id="PTHR19848:SF8">
    <property type="entry name" value="F-BOX AND WD REPEAT DOMAIN CONTAINING 7"/>
    <property type="match status" value="1"/>
</dbReference>
<dbReference type="SUPFAM" id="SSF50998">
    <property type="entry name" value="Quinoprotein alcohol dehydrogenase-like"/>
    <property type="match status" value="1"/>
</dbReference>
<keyword evidence="6" id="KW-1185">Reference proteome</keyword>
<evidence type="ECO:0000313" key="5">
    <source>
        <dbReference type="EMBL" id="ERN41997.1"/>
    </source>
</evidence>
<dbReference type="InterPro" id="IPR000719">
    <property type="entry name" value="Prot_kinase_dom"/>
</dbReference>
<dbReference type="EMBL" id="ASSJ01000035">
    <property type="protein sequence ID" value="ERN41997.1"/>
    <property type="molecule type" value="Genomic_DNA"/>
</dbReference>
<reference evidence="5 6" key="1">
    <citation type="submission" date="2013-05" db="EMBL/GenBank/DDBJ databases">
        <title>Draft genome sequence of Rubidibacter lacunae KORDI 51-2.</title>
        <authorList>
            <person name="Choi D.H."/>
            <person name="Noh J.H."/>
            <person name="Kwon K.-K."/>
            <person name="Lee J.-H."/>
            <person name="Ryu J.-Y."/>
        </authorList>
    </citation>
    <scope>NUCLEOTIDE SEQUENCE [LARGE SCALE GENOMIC DNA]</scope>
    <source>
        <strain evidence="5 6">KORDI 51-2</strain>
    </source>
</reference>
<keyword evidence="1 3" id="KW-0853">WD repeat</keyword>
<dbReference type="Proteomes" id="UP000016960">
    <property type="component" value="Unassembled WGS sequence"/>
</dbReference>
<dbReference type="InParanoid" id="U5DM95"/>
<dbReference type="Pfam" id="PF00400">
    <property type="entry name" value="WD40"/>
    <property type="match status" value="6"/>
</dbReference>
<dbReference type="InterPro" id="IPR015943">
    <property type="entry name" value="WD40/YVTN_repeat-like_dom_sf"/>
</dbReference>
<dbReference type="OrthoDB" id="447211at2"/>
<feature type="repeat" description="WD" evidence="3">
    <location>
        <begin position="597"/>
        <end position="631"/>
    </location>
</feature>
<evidence type="ECO:0000259" key="4">
    <source>
        <dbReference type="PROSITE" id="PS50011"/>
    </source>
</evidence>